<organism evidence="4 5">
    <name type="scientific">Durusdinium trenchii</name>
    <dbReference type="NCBI Taxonomy" id="1381693"/>
    <lineage>
        <taxon>Eukaryota</taxon>
        <taxon>Sar</taxon>
        <taxon>Alveolata</taxon>
        <taxon>Dinophyceae</taxon>
        <taxon>Suessiales</taxon>
        <taxon>Symbiodiniaceae</taxon>
        <taxon>Durusdinium</taxon>
    </lineage>
</organism>
<feature type="repeat" description="ANK" evidence="3">
    <location>
        <begin position="591"/>
        <end position="613"/>
    </location>
</feature>
<feature type="repeat" description="ANK" evidence="3">
    <location>
        <begin position="288"/>
        <end position="320"/>
    </location>
</feature>
<dbReference type="PROSITE" id="PS50088">
    <property type="entry name" value="ANK_REPEAT"/>
    <property type="match status" value="23"/>
</dbReference>
<feature type="repeat" description="ANK" evidence="3">
    <location>
        <begin position="256"/>
        <end position="281"/>
    </location>
</feature>
<dbReference type="PRINTS" id="PR01415">
    <property type="entry name" value="ANKYRIN"/>
</dbReference>
<feature type="repeat" description="ANK" evidence="3">
    <location>
        <begin position="861"/>
        <end position="893"/>
    </location>
</feature>
<dbReference type="InterPro" id="IPR002110">
    <property type="entry name" value="Ankyrin_rpt"/>
</dbReference>
<protein>
    <submittedName>
        <fullName evidence="4">Uncharacterized protein</fullName>
    </submittedName>
</protein>
<feature type="repeat" description="ANK" evidence="3">
    <location>
        <begin position="762"/>
        <end position="794"/>
    </location>
</feature>
<dbReference type="Gene3D" id="1.25.40.20">
    <property type="entry name" value="Ankyrin repeat-containing domain"/>
    <property type="match status" value="8"/>
</dbReference>
<dbReference type="PANTHER" id="PTHR23206">
    <property type="entry name" value="MASK PROTEIN"/>
    <property type="match status" value="1"/>
</dbReference>
<feature type="repeat" description="ANK" evidence="3">
    <location>
        <begin position="524"/>
        <end position="556"/>
    </location>
</feature>
<accession>A0ABP0KJE1</accession>
<dbReference type="PROSITE" id="PS50297">
    <property type="entry name" value="ANK_REP_REGION"/>
    <property type="match status" value="22"/>
</dbReference>
<feature type="repeat" description="ANK" evidence="3">
    <location>
        <begin position="358"/>
        <end position="390"/>
    </location>
</feature>
<dbReference type="Proteomes" id="UP001642484">
    <property type="component" value="Unassembled WGS sequence"/>
</dbReference>
<feature type="repeat" description="ANK" evidence="3">
    <location>
        <begin position="623"/>
        <end position="655"/>
    </location>
</feature>
<evidence type="ECO:0000256" key="1">
    <source>
        <dbReference type="ARBA" id="ARBA00022737"/>
    </source>
</evidence>
<feature type="repeat" description="ANK" evidence="3">
    <location>
        <begin position="827"/>
        <end position="850"/>
    </location>
</feature>
<gene>
    <name evidence="4" type="ORF">CCMP2556_LOCUS16573</name>
</gene>
<dbReference type="Pfam" id="PF12796">
    <property type="entry name" value="Ank_2"/>
    <property type="match status" value="9"/>
</dbReference>
<feature type="repeat" description="ANK" evidence="3">
    <location>
        <begin position="691"/>
        <end position="723"/>
    </location>
</feature>
<feature type="repeat" description="ANK" evidence="3">
    <location>
        <begin position="656"/>
        <end position="690"/>
    </location>
</feature>
<evidence type="ECO:0000313" key="5">
    <source>
        <dbReference type="Proteomes" id="UP001642484"/>
    </source>
</evidence>
<evidence type="ECO:0000313" key="4">
    <source>
        <dbReference type="EMBL" id="CAK9026952.1"/>
    </source>
</evidence>
<dbReference type="Pfam" id="PF00023">
    <property type="entry name" value="Ank"/>
    <property type="match status" value="3"/>
</dbReference>
<dbReference type="EMBL" id="CAXAMN010008890">
    <property type="protein sequence ID" value="CAK9026952.1"/>
    <property type="molecule type" value="Genomic_DNA"/>
</dbReference>
<feature type="repeat" description="ANK" evidence="3">
    <location>
        <begin position="392"/>
        <end position="424"/>
    </location>
</feature>
<feature type="repeat" description="ANK" evidence="3">
    <location>
        <begin position="556"/>
        <end position="579"/>
    </location>
</feature>
<dbReference type="SUPFAM" id="SSF48403">
    <property type="entry name" value="Ankyrin repeat"/>
    <property type="match status" value="3"/>
</dbReference>
<dbReference type="SMART" id="SM00248">
    <property type="entry name" value="ANK"/>
    <property type="match status" value="24"/>
</dbReference>
<feature type="repeat" description="ANK" evidence="3">
    <location>
        <begin position="425"/>
        <end position="457"/>
    </location>
</feature>
<dbReference type="PANTHER" id="PTHR23206:SF7">
    <property type="entry name" value="PROTEIN KINASE DOMAIN-CONTAINING PROTEIN"/>
    <property type="match status" value="1"/>
</dbReference>
<reference evidence="4 5" key="1">
    <citation type="submission" date="2024-02" db="EMBL/GenBank/DDBJ databases">
        <authorList>
            <person name="Chen Y."/>
            <person name="Shah S."/>
            <person name="Dougan E. K."/>
            <person name="Thang M."/>
            <person name="Chan C."/>
        </authorList>
    </citation>
    <scope>NUCLEOTIDE SEQUENCE [LARGE SCALE GENOMIC DNA]</scope>
</reference>
<feature type="repeat" description="ANK" evidence="3">
    <location>
        <begin position="458"/>
        <end position="490"/>
    </location>
</feature>
<keyword evidence="5" id="KW-1185">Reference proteome</keyword>
<feature type="repeat" description="ANK" evidence="3">
    <location>
        <begin position="146"/>
        <end position="178"/>
    </location>
</feature>
<feature type="repeat" description="ANK" evidence="3">
    <location>
        <begin position="794"/>
        <end position="826"/>
    </location>
</feature>
<evidence type="ECO:0000256" key="3">
    <source>
        <dbReference type="PROSITE-ProRule" id="PRU00023"/>
    </source>
</evidence>
<name>A0ABP0KJE1_9DINO</name>
<feature type="repeat" description="ANK" evidence="3">
    <location>
        <begin position="322"/>
        <end position="354"/>
    </location>
</feature>
<feature type="repeat" description="ANK" evidence="3">
    <location>
        <begin position="179"/>
        <end position="211"/>
    </location>
</feature>
<keyword evidence="1" id="KW-0677">Repeat</keyword>
<feature type="repeat" description="ANK" evidence="3">
    <location>
        <begin position="113"/>
        <end position="145"/>
    </location>
</feature>
<dbReference type="InterPro" id="IPR036770">
    <property type="entry name" value="Ankyrin_rpt-contain_sf"/>
</dbReference>
<feature type="repeat" description="ANK" evidence="3">
    <location>
        <begin position="213"/>
        <end position="245"/>
    </location>
</feature>
<proteinExistence type="predicted"/>
<feature type="repeat" description="ANK" evidence="3">
    <location>
        <begin position="491"/>
        <end position="523"/>
    </location>
</feature>
<comment type="caution">
    <text evidence="4">The sequence shown here is derived from an EMBL/GenBank/DDBJ whole genome shotgun (WGS) entry which is preliminary data.</text>
</comment>
<evidence type="ECO:0000256" key="2">
    <source>
        <dbReference type="ARBA" id="ARBA00023043"/>
    </source>
</evidence>
<dbReference type="InterPro" id="IPR051631">
    <property type="entry name" value="Ankyrin-KH/SAM_domain"/>
</dbReference>
<sequence>MLRVCSAASGGEVVTLDAEELHGLVEQSGDCVRALKDFLSTRPPNFSRFRQRILSGSGELQDEVPLTSFFPGDLQLLILELADEMGIFEVCGQAERLEAVLQQPANPRLVDPYGRCPLHLAAGDGEVRCLRLLLEAQASVHQKTSTGATVLHFGAQNGCIEALQLLLELGGEVEKGSNTGLMPLHLGALHGHVEVLRLLLDHKASQERSTSDTGERALHLAARQGHTEVVQLLLEQSARTSDAAQRHDAANATTLRGETPLHLAARFGHLEIVRVLLHYGAAKMPMCEHGTPLHLAVQGNHLELVSFLLDADVDLELSTAHPASTPLHIACCAGYVDLVELLLARQAQADRGGGAEGRGATPLQMATHNGHAAVMMFLLEAGASATKTTLDSPDPPMHLAARVGHLEPVRLLLHARADLEAVGSSNCTALQSAVRGGHTPVVAELLAAGAAVSARDDKGHSALHEAAQRGNVDLAHLLLLHGAPVDALTTDSLTPLHLAAWKNHVALVRLLLEAKASVNRSTPDGPVPLLMAAYVGNVEVVQLLLEFGAEDQLSAEGFSALHRAAQKGHLEVVRLLLSKVRAGGVHPLGDEATTALHLAAANGHVEVVRLLLEVFDKDLANKRGETPLHLAAREGQLEVMRLLLELGADKEKGSQHGDTPLHLCARGGAECLDSVRFLLEHRAPVDSKSHLRATPLHLAVRSGSVDLVQVLIDAGAAKDVVSLDGNTPLLWAIKERHVEVAGLLLALKAEMTKATRDLSDNLLTTPLHKAAQMGDREMLQLLLDHGCPVDECADELTPLHMATMNGHAAVAQRLIDEEAEINKASQIGMTPLHMAAREQHSELLRLLLRRPDCAIDAVDRRGQSALHLAAELGHVEMVRALLEAGAQKDQAAADGRTPVQFARGHSNVVQLLLLSCSPKPLRFSCCRLVPHHRGARGQGPAERAKEGEVERMEERARKAAKVTCFTKLGTARHEGSLNPEKACPASPLPLLTVLVPNPHRCSRGESTDVKDLNEHMGRL</sequence>
<feature type="repeat" description="ANK" evidence="3">
    <location>
        <begin position="724"/>
        <end position="756"/>
    </location>
</feature>
<keyword evidence="2 3" id="KW-0040">ANK repeat</keyword>